<name>A0A951UQT3_9CYAN</name>
<sequence>MITNVNPQQIWKNCHWLFFINVQGLIICLRRFELSLAANNMAQAQIELETATTLMLASGAAMELAGSFSPQEYEHQVRPTMSPPHVKSQDFSGLMSWEHAALVEVWKRLRPVFEALPAALTAQHDSFVAAYFSLSHAHKAVCQKFGGGEMGSLRCDRSTATSTLDKFTQSRWQLLDPNRRAAAGCPFRS</sequence>
<evidence type="ECO:0000313" key="2">
    <source>
        <dbReference type="Proteomes" id="UP000757435"/>
    </source>
</evidence>
<dbReference type="EMBL" id="JAHHHD010000025">
    <property type="protein sequence ID" value="MBW4660758.1"/>
    <property type="molecule type" value="Genomic_DNA"/>
</dbReference>
<accession>A0A951UQT3</accession>
<comment type="caution">
    <text evidence="1">The sequence shown here is derived from an EMBL/GenBank/DDBJ whole genome shotgun (WGS) entry which is preliminary data.</text>
</comment>
<protein>
    <submittedName>
        <fullName evidence="1">Siderophore biosynthesis protein</fullName>
    </submittedName>
</protein>
<proteinExistence type="predicted"/>
<organism evidence="1 2">
    <name type="scientific">Drouetiella hepatica Uher 2000/2452</name>
    <dbReference type="NCBI Taxonomy" id="904376"/>
    <lineage>
        <taxon>Bacteria</taxon>
        <taxon>Bacillati</taxon>
        <taxon>Cyanobacteriota</taxon>
        <taxon>Cyanophyceae</taxon>
        <taxon>Oculatellales</taxon>
        <taxon>Oculatellaceae</taxon>
        <taxon>Drouetiella</taxon>
    </lineage>
</organism>
<evidence type="ECO:0000313" key="1">
    <source>
        <dbReference type="EMBL" id="MBW4660758.1"/>
    </source>
</evidence>
<gene>
    <name evidence="1" type="ORF">KME15_18955</name>
</gene>
<dbReference type="Proteomes" id="UP000757435">
    <property type="component" value="Unassembled WGS sequence"/>
</dbReference>
<dbReference type="AlphaFoldDB" id="A0A951UQT3"/>
<reference evidence="1" key="2">
    <citation type="journal article" date="2022" name="Microbiol. Resour. Announc.">
        <title>Metagenome Sequencing to Explore Phylogenomics of Terrestrial Cyanobacteria.</title>
        <authorList>
            <person name="Ward R.D."/>
            <person name="Stajich J.E."/>
            <person name="Johansen J.R."/>
            <person name="Huntemann M."/>
            <person name="Clum A."/>
            <person name="Foster B."/>
            <person name="Foster B."/>
            <person name="Roux S."/>
            <person name="Palaniappan K."/>
            <person name="Varghese N."/>
            <person name="Mukherjee S."/>
            <person name="Reddy T.B.K."/>
            <person name="Daum C."/>
            <person name="Copeland A."/>
            <person name="Chen I.A."/>
            <person name="Ivanova N.N."/>
            <person name="Kyrpides N.C."/>
            <person name="Shapiro N."/>
            <person name="Eloe-Fadrosh E.A."/>
            <person name="Pietrasiak N."/>
        </authorList>
    </citation>
    <scope>NUCLEOTIDE SEQUENCE</scope>
    <source>
        <strain evidence="1">UHER 2000/2452</strain>
    </source>
</reference>
<reference evidence="1" key="1">
    <citation type="submission" date="2021-05" db="EMBL/GenBank/DDBJ databases">
        <authorList>
            <person name="Pietrasiak N."/>
            <person name="Ward R."/>
            <person name="Stajich J.E."/>
            <person name="Kurbessoian T."/>
        </authorList>
    </citation>
    <scope>NUCLEOTIDE SEQUENCE</scope>
    <source>
        <strain evidence="1">UHER 2000/2452</strain>
    </source>
</reference>